<reference evidence="2" key="1">
    <citation type="journal article" date="2021" name="Proc. Natl. Acad. Sci. U.S.A.">
        <title>A Catalog of Tens of Thousands of Viruses from Human Metagenomes Reveals Hidden Associations with Chronic Diseases.</title>
        <authorList>
            <person name="Tisza M.J."/>
            <person name="Buck C.B."/>
        </authorList>
    </citation>
    <scope>NUCLEOTIDE SEQUENCE</scope>
    <source>
        <strain evidence="2">Ctx322</strain>
    </source>
</reference>
<dbReference type="Pfam" id="PF08761">
    <property type="entry name" value="dUTPase_2"/>
    <property type="match status" value="1"/>
</dbReference>
<organism evidence="2">
    <name type="scientific">Myoviridae sp. ctx322</name>
    <dbReference type="NCBI Taxonomy" id="2826711"/>
    <lineage>
        <taxon>Viruses</taxon>
        <taxon>Duplodnaviria</taxon>
        <taxon>Heunggongvirae</taxon>
        <taxon>Uroviricota</taxon>
        <taxon>Caudoviricetes</taxon>
    </lineage>
</organism>
<accession>A0A8S5NBU5</accession>
<keyword evidence="1" id="KW-0472">Membrane</keyword>
<sequence>MDSRDFHQEPKEITDGKYLEEIYSLQKQLIDGYVKIEGLPPYPLDVNTKKSQTIIKDFVGRVIEELAEGYESLLQVQELTEANYSWAIKLDRDKFTQCLNHLQNAGEEMADAMHFMTELLIYCNIQPEDIKSYILKNYPNSDKVQKLTSDNVIALAMIQGLAYIKETLDGLLPEEKNLVDLIQIYEDLDQEEDMPIMDRRLLTCGYMYNPQLYLMFRNMMWDVTYHLNIARNFLKNKPWKQSQMMTNEIGFQEEIVKGFISLMGLFLMMGITDTNLYFIYFRKNLVNQFRQKSNY</sequence>
<dbReference type="SUPFAM" id="SSF101386">
    <property type="entry name" value="all-alpha NTP pyrophosphatases"/>
    <property type="match status" value="1"/>
</dbReference>
<evidence type="ECO:0000313" key="2">
    <source>
        <dbReference type="EMBL" id="DAD91547.1"/>
    </source>
</evidence>
<evidence type="ECO:0000256" key="1">
    <source>
        <dbReference type="SAM" id="Phobius"/>
    </source>
</evidence>
<proteinExistence type="predicted"/>
<feature type="transmembrane region" description="Helical" evidence="1">
    <location>
        <begin position="259"/>
        <end position="280"/>
    </location>
</feature>
<keyword evidence="1" id="KW-0812">Transmembrane</keyword>
<name>A0A8S5NBU5_9CAUD</name>
<keyword evidence="1" id="KW-1133">Transmembrane helix</keyword>
<protein>
    <submittedName>
        <fullName evidence="2">dUTPase</fullName>
    </submittedName>
</protein>
<dbReference type="EMBL" id="BK015115">
    <property type="protein sequence ID" value="DAD91547.1"/>
    <property type="molecule type" value="Genomic_DNA"/>
</dbReference>
<dbReference type="InterPro" id="IPR014871">
    <property type="entry name" value="dUTPase/dCTP_pyrophosphatase"/>
</dbReference>